<evidence type="ECO:0008006" key="4">
    <source>
        <dbReference type="Google" id="ProtNLM"/>
    </source>
</evidence>
<feature type="compositionally biased region" description="Basic and acidic residues" evidence="1">
    <location>
        <begin position="128"/>
        <end position="138"/>
    </location>
</feature>
<evidence type="ECO:0000256" key="1">
    <source>
        <dbReference type="SAM" id="MobiDB-lite"/>
    </source>
</evidence>
<sequence>MGSRRVTDYDILRKYYTFLNDEKDNTWESNLVSSYHESLFKEYAVCDLSRYESGNIGLRWRSAHEVVSGKCEKICANTICNENANLKSYEVLFNYKEHDTSKQALVKVRVCKSCSKLLNYKKEFKTIAESSTKKDRSNSDSSKGSSHKKVKKESKKRR</sequence>
<dbReference type="KEGG" id="beq:BEWA_020380"/>
<dbReference type="RefSeq" id="XP_004828858.1">
    <property type="nucleotide sequence ID" value="XM_004828801.1"/>
</dbReference>
<evidence type="ECO:0000313" key="3">
    <source>
        <dbReference type="Proteomes" id="UP000031512"/>
    </source>
</evidence>
<feature type="compositionally biased region" description="Basic residues" evidence="1">
    <location>
        <begin position="145"/>
        <end position="158"/>
    </location>
</feature>
<dbReference type="eggNOG" id="KOG1297">
    <property type="taxonomic scope" value="Eukaryota"/>
</dbReference>
<evidence type="ECO:0000313" key="2">
    <source>
        <dbReference type="EMBL" id="AFZ79192.1"/>
    </source>
</evidence>
<keyword evidence="3" id="KW-1185">Reference proteome</keyword>
<organism evidence="2 3">
    <name type="scientific">Theileria equi strain WA</name>
    <dbReference type="NCBI Taxonomy" id="1537102"/>
    <lineage>
        <taxon>Eukaryota</taxon>
        <taxon>Sar</taxon>
        <taxon>Alveolata</taxon>
        <taxon>Apicomplexa</taxon>
        <taxon>Aconoidasida</taxon>
        <taxon>Piroplasmida</taxon>
        <taxon>Theileriidae</taxon>
        <taxon>Theileria</taxon>
    </lineage>
</organism>
<proteinExistence type="predicted"/>
<name>L0AU70_THEEQ</name>
<protein>
    <recommendedName>
        <fullName evidence="4">Protein FRA10AC1</fullName>
    </recommendedName>
</protein>
<feature type="region of interest" description="Disordered" evidence="1">
    <location>
        <begin position="128"/>
        <end position="158"/>
    </location>
</feature>
<dbReference type="AlphaFoldDB" id="L0AU70"/>
<reference evidence="2 3" key="1">
    <citation type="journal article" date="2012" name="BMC Genomics">
        <title>Comparative genomic analysis and phylogenetic position of Theileria equi.</title>
        <authorList>
            <person name="Kappmeyer L.S."/>
            <person name="Thiagarajan M."/>
            <person name="Herndon D.R."/>
            <person name="Ramsay J.D."/>
            <person name="Caler E."/>
            <person name="Djikeng A."/>
            <person name="Gillespie J.J."/>
            <person name="Lau A.O."/>
            <person name="Roalson E.H."/>
            <person name="Silva J.C."/>
            <person name="Silva M.G."/>
            <person name="Suarez C.E."/>
            <person name="Ueti M.W."/>
            <person name="Nene V.M."/>
            <person name="Mealey R.H."/>
            <person name="Knowles D.P."/>
            <person name="Brayton K.A."/>
        </authorList>
    </citation>
    <scope>NUCLEOTIDE SEQUENCE [LARGE SCALE GENOMIC DNA]</scope>
    <source>
        <strain evidence="2 3">WA</strain>
    </source>
</reference>
<dbReference type="VEuPathDB" id="PiroplasmaDB:BEWA_020380"/>
<dbReference type="STRING" id="1537102.L0AU70"/>
<dbReference type="InterPro" id="IPR019129">
    <property type="entry name" value="Folate-sensitive_fs_Fra10Ac1"/>
</dbReference>
<dbReference type="Pfam" id="PF09725">
    <property type="entry name" value="Fra10Ac1"/>
    <property type="match status" value="1"/>
</dbReference>
<dbReference type="OrthoDB" id="197967at2759"/>
<accession>L0AU70</accession>
<dbReference type="GeneID" id="15806764"/>
<dbReference type="Proteomes" id="UP000031512">
    <property type="component" value="Chromosome 1"/>
</dbReference>
<gene>
    <name evidence="2" type="ORF">BEWA_020380</name>
</gene>
<dbReference type="EMBL" id="CP001669">
    <property type="protein sequence ID" value="AFZ79192.1"/>
    <property type="molecule type" value="Genomic_DNA"/>
</dbReference>